<evidence type="ECO:0000313" key="2">
    <source>
        <dbReference type="Proteomes" id="UP000000249"/>
    </source>
</evidence>
<dbReference type="EMBL" id="CP000626">
    <property type="protein sequence ID" value="ABQ18887.1"/>
    <property type="molecule type" value="Genomic_DNA"/>
</dbReference>
<sequence length="46" mass="5379">MSVEHPTTLKHRDLLVFIDFEPTELSTRSTKSTSEKLESQVVEFER</sequence>
<dbReference type="AlphaFoldDB" id="A0A0H3AET5"/>
<dbReference type="KEGG" id="vco:VC0395_0910"/>
<name>A0A0H3AET5_VIBC3</name>
<dbReference type="AntiFam" id="ANF00048">
    <property type="entry name" value="Contained within repeat in Vibrio superintegron"/>
</dbReference>
<reference evidence="1 2" key="1">
    <citation type="submission" date="2007-03" db="EMBL/GenBank/DDBJ databases">
        <authorList>
            <person name="Heidelberg J."/>
        </authorList>
    </citation>
    <scope>NUCLEOTIDE SEQUENCE [LARGE SCALE GENOMIC DNA]</scope>
    <source>
        <strain evidence="2">ATCC 39541 / Classical Ogawa 395 / O395</strain>
    </source>
</reference>
<dbReference type="Proteomes" id="UP000000249">
    <property type="component" value="Chromosome 2"/>
</dbReference>
<proteinExistence type="predicted"/>
<organism evidence="1 2">
    <name type="scientific">Vibrio cholerae serotype O1 (strain ATCC 39541 / Classical Ogawa 395 / O395)</name>
    <dbReference type="NCBI Taxonomy" id="345073"/>
    <lineage>
        <taxon>Bacteria</taxon>
        <taxon>Pseudomonadati</taxon>
        <taxon>Pseudomonadota</taxon>
        <taxon>Gammaproteobacteria</taxon>
        <taxon>Vibrionales</taxon>
        <taxon>Vibrionaceae</taxon>
        <taxon>Vibrio</taxon>
    </lineage>
</organism>
<protein>
    <submittedName>
        <fullName evidence="1">Uncharacterized protein</fullName>
    </submittedName>
</protein>
<gene>
    <name evidence="1" type="ordered locus">VC0395_0910</name>
</gene>
<accession>A0A0H3AET5</accession>
<evidence type="ECO:0000313" key="1">
    <source>
        <dbReference type="EMBL" id="ABQ18887.1"/>
    </source>
</evidence>
<dbReference type="PATRIC" id="fig|345073.21.peg.3116"/>
<dbReference type="KEGG" id="vcr:VC395_A0360"/>